<dbReference type="PANTHER" id="PTHR46082:SF6">
    <property type="entry name" value="AAA+ ATPASE DOMAIN-CONTAINING PROTEIN-RELATED"/>
    <property type="match status" value="1"/>
</dbReference>
<keyword evidence="2" id="KW-1185">Reference proteome</keyword>
<evidence type="ECO:0000313" key="2">
    <source>
        <dbReference type="Proteomes" id="UP001597114"/>
    </source>
</evidence>
<protein>
    <submittedName>
        <fullName evidence="1">Tetratricopeptide repeat protein</fullName>
    </submittedName>
</protein>
<dbReference type="InterPro" id="IPR019734">
    <property type="entry name" value="TPR_rpt"/>
</dbReference>
<dbReference type="InterPro" id="IPR027417">
    <property type="entry name" value="P-loop_NTPase"/>
</dbReference>
<name>A0ABW4ELP7_9PSEU</name>
<dbReference type="SMART" id="SM00028">
    <property type="entry name" value="TPR"/>
    <property type="match status" value="5"/>
</dbReference>
<dbReference type="Proteomes" id="UP001597114">
    <property type="component" value="Unassembled WGS sequence"/>
</dbReference>
<proteinExistence type="predicted"/>
<dbReference type="Pfam" id="PF13374">
    <property type="entry name" value="TPR_10"/>
    <property type="match status" value="1"/>
</dbReference>
<dbReference type="Gene3D" id="1.25.40.10">
    <property type="entry name" value="Tetratricopeptide repeat domain"/>
    <property type="match status" value="2"/>
</dbReference>
<dbReference type="EMBL" id="JBHUCO010000002">
    <property type="protein sequence ID" value="MFD1516343.1"/>
    <property type="molecule type" value="Genomic_DNA"/>
</dbReference>
<dbReference type="SUPFAM" id="SSF52540">
    <property type="entry name" value="P-loop containing nucleoside triphosphate hydrolases"/>
    <property type="match status" value="1"/>
</dbReference>
<dbReference type="Pfam" id="PF13424">
    <property type="entry name" value="TPR_12"/>
    <property type="match status" value="2"/>
</dbReference>
<organism evidence="1 2">
    <name type="scientific">Pseudonocardia yunnanensis</name>
    <dbReference type="NCBI Taxonomy" id="58107"/>
    <lineage>
        <taxon>Bacteria</taxon>
        <taxon>Bacillati</taxon>
        <taxon>Actinomycetota</taxon>
        <taxon>Actinomycetes</taxon>
        <taxon>Pseudonocardiales</taxon>
        <taxon>Pseudonocardiaceae</taxon>
        <taxon>Pseudonocardia</taxon>
    </lineage>
</organism>
<dbReference type="RefSeq" id="WP_379658890.1">
    <property type="nucleotide sequence ID" value="NZ_JBHUCO010000002.1"/>
</dbReference>
<dbReference type="InterPro" id="IPR053137">
    <property type="entry name" value="NLR-like"/>
</dbReference>
<feature type="non-terminal residue" evidence="1">
    <location>
        <position position="746"/>
    </location>
</feature>
<reference evidence="2" key="1">
    <citation type="journal article" date="2019" name="Int. J. Syst. Evol. Microbiol.">
        <title>The Global Catalogue of Microorganisms (GCM) 10K type strain sequencing project: providing services to taxonomists for standard genome sequencing and annotation.</title>
        <authorList>
            <consortium name="The Broad Institute Genomics Platform"/>
            <consortium name="The Broad Institute Genome Sequencing Center for Infectious Disease"/>
            <person name="Wu L."/>
            <person name="Ma J."/>
        </authorList>
    </citation>
    <scope>NUCLEOTIDE SEQUENCE [LARGE SCALE GENOMIC DNA]</scope>
    <source>
        <strain evidence="2">CCM 7043</strain>
    </source>
</reference>
<accession>A0ABW4ELP7</accession>
<dbReference type="Gene3D" id="3.40.50.300">
    <property type="entry name" value="P-loop containing nucleotide triphosphate hydrolases"/>
    <property type="match status" value="1"/>
</dbReference>
<dbReference type="SUPFAM" id="SSF48452">
    <property type="entry name" value="TPR-like"/>
    <property type="match status" value="2"/>
</dbReference>
<sequence length="746" mass="78136">MAALAAATNWATALPIPDWLNNGDVLWPTVGVLVLLSAVLAAFTARASPSESDGPRTVLTAGAQSAVSESGPAIGSVSATTGSVVIVAPQGPVTVPMPAPPPASQLGRLVVGELPGTPPGFLDRPELPELEAAFADGDRVAVVCSLTGARGVGKTQLAAAYARRAAEQGCPLVAWVSAETPGACIVGFAEVAHKLGLADPEGDSAVSAANLREHLQTRPDPAVLVIDNAVDADDVRPWLPAVGTTRVIITSTDRAFTRLGAAVEVSVFTREQSLAYLRERTELDDDAGAAAVADELGDLPVALAQAASVVTLDRLDYSTYLERLRALPVTEMLPRRAGDAYSKGVAEAILLSLEAAIRAVDSGDDGLTKDVMTAMAVLSPTGVQRDVLYAIAAPDGGAAEHARVDRMLGRLAALSLLVWAEAGASVVMHNLVGRVVRENAATNGTLTAAIDHVADALERLLIPRREAWAHRELGTQLVPHILALWRVGLGPAVPPTDLPVGLVIWAVQHMTEIADLSQATQVGVQIVADCERVLGPDHPDTLASCNNLASAYASAGRLEEALPLFEATLADRERVLGPDHPATLASRNNLASVYESAGRLEEATSLFEAVVPECERVLGPDHPDTLASRNNLASVYESAGRLDEAFPLFEATLADCERVLGPDHPDTLASRINLGRVYASAGRLYEAISLYEAVAPECERALGPDHPATLASRNNLASVYESAGRLDEALSLYEATLADRERVLGP</sequence>
<evidence type="ECO:0000313" key="1">
    <source>
        <dbReference type="EMBL" id="MFD1516343.1"/>
    </source>
</evidence>
<comment type="caution">
    <text evidence="1">The sequence shown here is derived from an EMBL/GenBank/DDBJ whole genome shotgun (WGS) entry which is preliminary data.</text>
</comment>
<dbReference type="PRINTS" id="PR00381">
    <property type="entry name" value="KINESINLIGHT"/>
</dbReference>
<dbReference type="InterPro" id="IPR011990">
    <property type="entry name" value="TPR-like_helical_dom_sf"/>
</dbReference>
<dbReference type="PANTHER" id="PTHR46082">
    <property type="entry name" value="ATP/GTP-BINDING PROTEIN-RELATED"/>
    <property type="match status" value="1"/>
</dbReference>
<gene>
    <name evidence="1" type="ORF">ACFSJD_02525</name>
</gene>